<keyword evidence="8" id="KW-0333">Golgi apparatus</keyword>
<keyword evidence="12" id="KW-1185">Reference proteome</keyword>
<feature type="transmembrane region" description="Helical" evidence="10">
    <location>
        <begin position="469"/>
        <end position="490"/>
    </location>
</feature>
<comment type="subcellular location">
    <subcellularLocation>
        <location evidence="1">Endosome membrane</location>
        <topology evidence="1">Multi-pass membrane protein</topology>
    </subcellularLocation>
    <subcellularLocation>
        <location evidence="2">Golgi apparatus membrane</location>
        <topology evidence="2">Multi-pass membrane protein</topology>
    </subcellularLocation>
</comment>
<dbReference type="Proteomes" id="UP000815325">
    <property type="component" value="Unassembled WGS sequence"/>
</dbReference>
<evidence type="ECO:0000256" key="7">
    <source>
        <dbReference type="ARBA" id="ARBA00022989"/>
    </source>
</evidence>
<protein>
    <recommendedName>
        <fullName evidence="10">Transmembrane 9 superfamily member</fullName>
    </recommendedName>
</protein>
<comment type="caution">
    <text evidence="11">The sequence shown here is derived from an EMBL/GenBank/DDBJ whole genome shotgun (WGS) entry which is preliminary data.</text>
</comment>
<dbReference type="Pfam" id="PF02990">
    <property type="entry name" value="EMP70"/>
    <property type="match status" value="2"/>
</dbReference>
<comment type="similarity">
    <text evidence="3 10">Belongs to the nonaspanin (TM9SF) (TC 9.A.2) family.</text>
</comment>
<sequence>MRVARALVLLALGAILAPGTLAYYVPGTYPNEYSVGELLNAHVNSLTSFETELPFEYYTMPFCKPADGVEERTKVVCQPKGSYGPLSAAEAKEMKTKIDEHYRINMLLDNLPVTVYDLLDTVSASDVGVPCHVCSIVVVLGRYESTLAAEALEARRRLSGAHDTDDEQQLLDGEQGVGQMLGSGAITRKLLEEAGAPAPADGDGPFYYMVVGFEVVPCSIKREAGQPIEDVACGYENENRFGPQEIEEGVDIVYTYDVHWQPSQIKWASRWDAYLRMPGGKGNSLDLKDEAGWKLVTGDVFRTPQKSRSLAVQVGSGVQIICTFVVTLGLATLGFLSPASRGALLTTTIVLFVCLAVLAGLASVYAWGAMERAYTGWPYVCAQVSIFYPGIVMTIFTVLNLIIYHTGTSGAVPLGMYASIVAVWFLISIPLTFAGGFMALSLPIPSNPVKTNQIPRHIPPPSAGAHPTLLFFVAGILPFGTIFIELYFAMTSLWLGYFYYLFGFVFIIGVLTVLVTVEMSVLCTYVQLRAEDYLWWWQSFYRGGSVAVYIAIYALGFLLSSLSTLAGTIPVLIYLSYMTILIVGVYLGLGTVGFAASYTFCKAIFASLKAD</sequence>
<name>A0ABQ7GQP7_DUNSA</name>
<evidence type="ECO:0000313" key="11">
    <source>
        <dbReference type="EMBL" id="KAF5836931.1"/>
    </source>
</evidence>
<evidence type="ECO:0000256" key="4">
    <source>
        <dbReference type="ARBA" id="ARBA00022692"/>
    </source>
</evidence>
<evidence type="ECO:0000313" key="12">
    <source>
        <dbReference type="Proteomes" id="UP000815325"/>
    </source>
</evidence>
<reference evidence="11" key="1">
    <citation type="submission" date="2017-08" db="EMBL/GenBank/DDBJ databases">
        <authorList>
            <person name="Polle J.E."/>
            <person name="Barry K."/>
            <person name="Cushman J."/>
            <person name="Schmutz J."/>
            <person name="Tran D."/>
            <person name="Hathwaick L.T."/>
            <person name="Yim W.C."/>
            <person name="Jenkins J."/>
            <person name="Mckie-Krisberg Z.M."/>
            <person name="Prochnik S."/>
            <person name="Lindquist E."/>
            <person name="Dockter R.B."/>
            <person name="Adam C."/>
            <person name="Molina H."/>
            <person name="Bunkerborg J."/>
            <person name="Jin E."/>
            <person name="Buchheim M."/>
            <person name="Magnuson J."/>
        </authorList>
    </citation>
    <scope>NUCLEOTIDE SEQUENCE</scope>
    <source>
        <strain evidence="11">CCAP 19/18</strain>
    </source>
</reference>
<feature type="transmembrane region" description="Helical" evidence="10">
    <location>
        <begin position="497"/>
        <end position="528"/>
    </location>
</feature>
<evidence type="ECO:0000256" key="6">
    <source>
        <dbReference type="ARBA" id="ARBA00022753"/>
    </source>
</evidence>
<feature type="signal peptide" evidence="10">
    <location>
        <begin position="1"/>
        <end position="22"/>
    </location>
</feature>
<evidence type="ECO:0000256" key="5">
    <source>
        <dbReference type="ARBA" id="ARBA00022729"/>
    </source>
</evidence>
<keyword evidence="4 10" id="KW-0812">Transmembrane</keyword>
<feature type="transmembrane region" description="Helical" evidence="10">
    <location>
        <begin position="571"/>
        <end position="589"/>
    </location>
</feature>
<feature type="chain" id="PRO_5044960064" description="Transmembrane 9 superfamily member" evidence="10">
    <location>
        <begin position="23"/>
        <end position="611"/>
    </location>
</feature>
<evidence type="ECO:0000256" key="2">
    <source>
        <dbReference type="ARBA" id="ARBA00004653"/>
    </source>
</evidence>
<gene>
    <name evidence="11" type="ORF">DUNSADRAFT_5208</name>
</gene>
<accession>A0ABQ7GQP7</accession>
<proteinExistence type="inferred from homology"/>
<keyword evidence="6" id="KW-0967">Endosome</keyword>
<keyword evidence="9 10" id="KW-0472">Membrane</keyword>
<dbReference type="PANTHER" id="PTHR10766:SF55">
    <property type="entry name" value="TRANSMEMBRANE 9 SUPERFAMILY MEMBER 4"/>
    <property type="match status" value="1"/>
</dbReference>
<evidence type="ECO:0000256" key="1">
    <source>
        <dbReference type="ARBA" id="ARBA00004337"/>
    </source>
</evidence>
<feature type="transmembrane region" description="Helical" evidence="10">
    <location>
        <begin position="416"/>
        <end position="440"/>
    </location>
</feature>
<dbReference type="InterPro" id="IPR004240">
    <property type="entry name" value="EMP70"/>
</dbReference>
<organism evidence="11 12">
    <name type="scientific">Dunaliella salina</name>
    <name type="common">Green alga</name>
    <name type="synonym">Protococcus salinus</name>
    <dbReference type="NCBI Taxonomy" id="3046"/>
    <lineage>
        <taxon>Eukaryota</taxon>
        <taxon>Viridiplantae</taxon>
        <taxon>Chlorophyta</taxon>
        <taxon>core chlorophytes</taxon>
        <taxon>Chlorophyceae</taxon>
        <taxon>CS clade</taxon>
        <taxon>Chlamydomonadales</taxon>
        <taxon>Dunaliellaceae</taxon>
        <taxon>Dunaliella</taxon>
    </lineage>
</organism>
<evidence type="ECO:0000256" key="8">
    <source>
        <dbReference type="ARBA" id="ARBA00023034"/>
    </source>
</evidence>
<feature type="transmembrane region" description="Helical" evidence="10">
    <location>
        <begin position="310"/>
        <end position="336"/>
    </location>
</feature>
<feature type="transmembrane region" description="Helical" evidence="10">
    <location>
        <begin position="386"/>
        <end position="404"/>
    </location>
</feature>
<keyword evidence="5 10" id="KW-0732">Signal</keyword>
<keyword evidence="7 10" id="KW-1133">Transmembrane helix</keyword>
<dbReference type="PANTHER" id="PTHR10766">
    <property type="entry name" value="TRANSMEMBRANE 9 SUPERFAMILY PROTEIN"/>
    <property type="match status" value="1"/>
</dbReference>
<feature type="transmembrane region" description="Helical" evidence="10">
    <location>
        <begin position="343"/>
        <end position="366"/>
    </location>
</feature>
<evidence type="ECO:0000256" key="9">
    <source>
        <dbReference type="ARBA" id="ARBA00023136"/>
    </source>
</evidence>
<evidence type="ECO:0000256" key="3">
    <source>
        <dbReference type="ARBA" id="ARBA00005227"/>
    </source>
</evidence>
<evidence type="ECO:0000256" key="10">
    <source>
        <dbReference type="RuleBase" id="RU363079"/>
    </source>
</evidence>
<dbReference type="EMBL" id="MU069636">
    <property type="protein sequence ID" value="KAF5836931.1"/>
    <property type="molecule type" value="Genomic_DNA"/>
</dbReference>
<feature type="transmembrane region" description="Helical" evidence="10">
    <location>
        <begin position="540"/>
        <end position="559"/>
    </location>
</feature>